<feature type="compositionally biased region" description="Basic residues" evidence="14">
    <location>
        <begin position="151"/>
        <end position="161"/>
    </location>
</feature>
<protein>
    <recommendedName>
        <fullName evidence="13">E3 ubiquitin-protein ligase</fullName>
        <ecNumber evidence="13">2.3.2.26</ecNumber>
    </recommendedName>
</protein>
<comment type="similarity">
    <text evidence="4 13">Belongs to the UPL family. K-HECT subfamily.</text>
</comment>
<feature type="region of interest" description="Disordered" evidence="14">
    <location>
        <begin position="1505"/>
        <end position="1541"/>
    </location>
</feature>
<reference evidence="18" key="1">
    <citation type="submission" date="2015-05" db="EMBL/GenBank/DDBJ databases">
        <authorList>
            <person name="Wilson R.K."/>
            <person name="Warren W.C."/>
            <person name="Olafson P."/>
        </authorList>
    </citation>
    <scope>NUCLEOTIDE SEQUENCE [LARGE SCALE GENOMIC DNA]</scope>
    <source>
        <strain evidence="18">USDA</strain>
    </source>
</reference>
<evidence type="ECO:0000259" key="15">
    <source>
        <dbReference type="PROSITE" id="PS50237"/>
    </source>
</evidence>
<feature type="compositionally biased region" description="Low complexity" evidence="14">
    <location>
        <begin position="2413"/>
        <end position="2423"/>
    </location>
</feature>
<dbReference type="FunFam" id="3.30.720.50:FF:000001">
    <property type="entry name" value="E3 ubiquitin-protein ligase TRIP12 isoform X1"/>
    <property type="match status" value="1"/>
</dbReference>
<evidence type="ECO:0000313" key="17">
    <source>
        <dbReference type="EnsemblMetazoa" id="SCAU015089-PE"/>
    </source>
</evidence>
<organism evidence="17 18">
    <name type="scientific">Stomoxys calcitrans</name>
    <name type="common">Stable fly</name>
    <name type="synonym">Conops calcitrans</name>
    <dbReference type="NCBI Taxonomy" id="35570"/>
    <lineage>
        <taxon>Eukaryota</taxon>
        <taxon>Metazoa</taxon>
        <taxon>Ecdysozoa</taxon>
        <taxon>Arthropoda</taxon>
        <taxon>Hexapoda</taxon>
        <taxon>Insecta</taxon>
        <taxon>Pterygota</taxon>
        <taxon>Neoptera</taxon>
        <taxon>Endopterygota</taxon>
        <taxon>Diptera</taxon>
        <taxon>Brachycera</taxon>
        <taxon>Muscomorpha</taxon>
        <taxon>Muscoidea</taxon>
        <taxon>Muscidae</taxon>
        <taxon>Stomoxys</taxon>
    </lineage>
</organism>
<feature type="compositionally biased region" description="Basic residues" evidence="14">
    <location>
        <begin position="1242"/>
        <end position="1255"/>
    </location>
</feature>
<dbReference type="InterPro" id="IPR018123">
    <property type="entry name" value="WWE-dom_subgr"/>
</dbReference>
<dbReference type="Proteomes" id="UP000095300">
    <property type="component" value="Unassembled WGS sequence"/>
</dbReference>
<feature type="region of interest" description="Disordered" evidence="14">
    <location>
        <begin position="1236"/>
        <end position="1298"/>
    </location>
</feature>
<dbReference type="GO" id="GO:0008270">
    <property type="term" value="F:zinc ion binding"/>
    <property type="evidence" value="ECO:0007669"/>
    <property type="project" value="InterPro"/>
</dbReference>
<dbReference type="SUPFAM" id="SSF117839">
    <property type="entry name" value="WWE domain"/>
    <property type="match status" value="1"/>
</dbReference>
<feature type="compositionally biased region" description="Low complexity" evidence="14">
    <location>
        <begin position="140"/>
        <end position="149"/>
    </location>
</feature>
<feature type="compositionally biased region" description="Low complexity" evidence="14">
    <location>
        <begin position="923"/>
        <end position="945"/>
    </location>
</feature>
<feature type="compositionally biased region" description="Low complexity" evidence="14">
    <location>
        <begin position="1040"/>
        <end position="1057"/>
    </location>
</feature>
<feature type="region of interest" description="Disordered" evidence="14">
    <location>
        <begin position="2301"/>
        <end position="2327"/>
    </location>
</feature>
<dbReference type="InterPro" id="IPR000569">
    <property type="entry name" value="HECT_dom"/>
</dbReference>
<feature type="region of interest" description="Disordered" evidence="14">
    <location>
        <begin position="2220"/>
        <end position="2247"/>
    </location>
</feature>
<feature type="compositionally biased region" description="Polar residues" evidence="14">
    <location>
        <begin position="656"/>
        <end position="670"/>
    </location>
</feature>
<feature type="compositionally biased region" description="Polar residues" evidence="14">
    <location>
        <begin position="64"/>
        <end position="84"/>
    </location>
</feature>
<feature type="region of interest" description="Disordered" evidence="14">
    <location>
        <begin position="802"/>
        <end position="872"/>
    </location>
</feature>
<feature type="compositionally biased region" description="Polar residues" evidence="14">
    <location>
        <begin position="298"/>
        <end position="327"/>
    </location>
</feature>
<feature type="region of interest" description="Disordered" evidence="14">
    <location>
        <begin position="905"/>
        <end position="947"/>
    </location>
</feature>
<feature type="compositionally biased region" description="Low complexity" evidence="14">
    <location>
        <begin position="1568"/>
        <end position="1595"/>
    </location>
</feature>
<feature type="compositionally biased region" description="Basic residues" evidence="14">
    <location>
        <begin position="488"/>
        <end position="499"/>
    </location>
</feature>
<feature type="compositionally biased region" description="Low complexity" evidence="14">
    <location>
        <begin position="568"/>
        <end position="606"/>
    </location>
</feature>
<dbReference type="SUPFAM" id="SSF56204">
    <property type="entry name" value="Hect, E3 ligase catalytic domain"/>
    <property type="match status" value="1"/>
</dbReference>
<feature type="compositionally biased region" description="Polar residues" evidence="14">
    <location>
        <begin position="2265"/>
        <end position="2277"/>
    </location>
</feature>
<dbReference type="UniPathway" id="UPA00143"/>
<feature type="active site" description="Glycyl thioester intermediate" evidence="12">
    <location>
        <position position="3670"/>
    </location>
</feature>
<evidence type="ECO:0000313" key="18">
    <source>
        <dbReference type="Proteomes" id="UP000095300"/>
    </source>
</evidence>
<dbReference type="Gene3D" id="3.30.2410.10">
    <property type="entry name" value="Hect, E3 ligase catalytic domain"/>
    <property type="match status" value="1"/>
</dbReference>
<dbReference type="InterPro" id="IPR016024">
    <property type="entry name" value="ARM-type_fold"/>
</dbReference>
<feature type="region of interest" description="Disordered" evidence="14">
    <location>
        <begin position="2264"/>
        <end position="2284"/>
    </location>
</feature>
<keyword evidence="9" id="KW-0007">Acetylation</keyword>
<dbReference type="InterPro" id="IPR057948">
    <property type="entry name" value="TPR_TRIP12_N"/>
</dbReference>
<keyword evidence="6 13" id="KW-0808">Transferase</keyword>
<dbReference type="InterPro" id="IPR035983">
    <property type="entry name" value="Hect_E3_ubiquitin_ligase"/>
</dbReference>
<dbReference type="Pfam" id="PF02825">
    <property type="entry name" value="WWE"/>
    <property type="match status" value="1"/>
</dbReference>
<dbReference type="PROSITE" id="PS50918">
    <property type="entry name" value="WWE"/>
    <property type="match status" value="1"/>
</dbReference>
<dbReference type="EnsemblMetazoa" id="SCAU015089-RG">
    <property type="protein sequence ID" value="SCAU015089-PG"/>
    <property type="gene ID" value="SCAU015089"/>
</dbReference>
<feature type="region of interest" description="Disordered" evidence="14">
    <location>
        <begin position="2964"/>
        <end position="3000"/>
    </location>
</feature>
<dbReference type="GO" id="GO:0009966">
    <property type="term" value="P:regulation of signal transduction"/>
    <property type="evidence" value="ECO:0007669"/>
    <property type="project" value="UniProtKB-ARBA"/>
</dbReference>
<feature type="compositionally biased region" description="Low complexity" evidence="14">
    <location>
        <begin position="2237"/>
        <end position="2247"/>
    </location>
</feature>
<evidence type="ECO:0000256" key="8">
    <source>
        <dbReference type="ARBA" id="ARBA00022786"/>
    </source>
</evidence>
<feature type="compositionally biased region" description="Polar residues" evidence="14">
    <location>
        <begin position="232"/>
        <end position="254"/>
    </location>
</feature>
<accession>A0A1I8Q9H0</accession>
<evidence type="ECO:0000256" key="4">
    <source>
        <dbReference type="ARBA" id="ARBA00006331"/>
    </source>
</evidence>
<keyword evidence="8 12" id="KW-0833">Ubl conjugation pathway</keyword>
<feature type="compositionally biased region" description="Basic residues" evidence="14">
    <location>
        <begin position="829"/>
        <end position="845"/>
    </location>
</feature>
<feature type="compositionally biased region" description="Low complexity" evidence="14">
    <location>
        <begin position="162"/>
        <end position="181"/>
    </location>
</feature>
<evidence type="ECO:0000256" key="10">
    <source>
        <dbReference type="ARBA" id="ARBA00023204"/>
    </source>
</evidence>
<dbReference type="GO" id="GO:0006281">
    <property type="term" value="P:DNA repair"/>
    <property type="evidence" value="ECO:0007669"/>
    <property type="project" value="UniProtKB-KW"/>
</dbReference>
<comment type="subcellular location">
    <subcellularLocation>
        <location evidence="2">Nucleus</location>
        <location evidence="2">Nucleoplasm</location>
    </subcellularLocation>
</comment>
<name>A0A1I8Q9H0_STOCA</name>
<keyword evidence="18" id="KW-1185">Reference proteome</keyword>
<dbReference type="SUPFAM" id="SSF48371">
    <property type="entry name" value="ARM repeat"/>
    <property type="match status" value="1"/>
</dbReference>
<feature type="region of interest" description="Disordered" evidence="14">
    <location>
        <begin position="33"/>
        <end position="403"/>
    </location>
</feature>
<keyword evidence="10" id="KW-0234">DNA repair</keyword>
<dbReference type="PROSITE" id="PS50237">
    <property type="entry name" value="HECT"/>
    <property type="match status" value="1"/>
</dbReference>
<evidence type="ECO:0000256" key="9">
    <source>
        <dbReference type="ARBA" id="ARBA00022990"/>
    </source>
</evidence>
<dbReference type="InterPro" id="IPR011989">
    <property type="entry name" value="ARM-like"/>
</dbReference>
<dbReference type="Gene3D" id="1.25.10.10">
    <property type="entry name" value="Leucine-rich Repeat Variant"/>
    <property type="match status" value="1"/>
</dbReference>
<feature type="compositionally biased region" description="Low complexity" evidence="14">
    <location>
        <begin position="809"/>
        <end position="827"/>
    </location>
</feature>
<dbReference type="GO" id="GO:0016607">
    <property type="term" value="C:nuclear speck"/>
    <property type="evidence" value="ECO:0007669"/>
    <property type="project" value="TreeGrafter"/>
</dbReference>
<evidence type="ECO:0000256" key="6">
    <source>
        <dbReference type="ARBA" id="ARBA00022679"/>
    </source>
</evidence>
<evidence type="ECO:0000259" key="16">
    <source>
        <dbReference type="PROSITE" id="PS50918"/>
    </source>
</evidence>
<evidence type="ECO:0000256" key="3">
    <source>
        <dbReference type="ARBA" id="ARBA00004906"/>
    </source>
</evidence>
<evidence type="ECO:0000256" key="1">
    <source>
        <dbReference type="ARBA" id="ARBA00000885"/>
    </source>
</evidence>
<keyword evidence="11" id="KW-0539">Nucleus</keyword>
<feature type="compositionally biased region" description="Low complexity" evidence="14">
    <location>
        <begin position="2439"/>
        <end position="2450"/>
    </location>
</feature>
<feature type="region of interest" description="Disordered" evidence="14">
    <location>
        <begin position="422"/>
        <end position="543"/>
    </location>
</feature>
<feature type="compositionally biased region" description="Basic residues" evidence="14">
    <location>
        <begin position="859"/>
        <end position="872"/>
    </location>
</feature>
<dbReference type="VEuPathDB" id="VectorBase:SCAU015089"/>
<feature type="region of interest" description="Disordered" evidence="14">
    <location>
        <begin position="1568"/>
        <end position="1605"/>
    </location>
</feature>
<feature type="compositionally biased region" description="Low complexity" evidence="14">
    <location>
        <begin position="3254"/>
        <end position="3281"/>
    </location>
</feature>
<feature type="region of interest" description="Disordered" evidence="14">
    <location>
        <begin position="723"/>
        <end position="790"/>
    </location>
</feature>
<feature type="region of interest" description="Disordered" evidence="14">
    <location>
        <begin position="1038"/>
        <end position="1075"/>
    </location>
</feature>
<sequence length="3703" mass="397558">MAESVSTHSLSAVTEGHDGSIALASTKTRTTTTAIAITDTPTTTPINKAKSKRGSRQQEKKSQQKTPQLQQRESFSNPKSSNVASLQSSSCHSSNSQHNNLVVVDKRSHSKSRSSTHQDSQNLSTHNSRSVKQDDDQSPSLLLNKNNSSHCSKRKANKRASSRNSTFNASTSSAAAYSPASPITPPPTNRVERKRHYGEKPTSSASSEHPTDLSSPLKKRRYNNHNSNNSSLQDIASTPLSTTSGNSSATSRYSTPREQRGGDCVAQRTRSKTVSPEEPSTSSSGGGISINHSHYRGRSSSYTKAKASIQQSSCVDTNKTTPQRSRCSSIAATNTASKTKSNTNNCSSSSSNNNTNTSTSSKSNLLNYYRKTRKVSHSRLTTTTTKKRAPQTAATSYTNEGESQASLGATATGHLNTFAFADVSSDNNSDSSERTVQKQEQQQSAVVASQQEPSEQTKTNANAAAAAAATSFGGSGEKYKFKSSIGSSRHKRRNYRNRNNKSSSINTTATTTSSSFSTRNNSKHLTECGSSGDKKQKQQQQNNNKNVLSIVGNKAKLNLKATPSSTRAGSLPPQQQLPAPPSSSSSTTLARGGAAANATEGIAATTNSSTASEQQQQVTSPTSLHLDKISKYRKNLRKYQTFLNNLTNELNNSQDNITESSAVGDSLQQESTTSNNASNATNSTSSVYIDKALLLLTDIESAGDDTEEVIEGEGDDEEEAEAEERLEDDYNNVVAGDEDDVIEEEEEVDDEEIELFDDDDDEEEDEDDDEDIEDEEDIDDEEIEEEEEDIADEIEDSVAAFGGKRPQHQRSQQSIQYQQQQSQSLSQARPRRKRLFKRRRRHTLKHSNQENLKQLQQQQRRRQIHRFKGSGKRIANKYFTTASNTTTTSQVVVGVDTREEINTSASLQQTATTTGYNRAPNLGARQTRSSGGSGSTNTNTASNNTDYNIGVHTGGGGGGGSAGYAAAAAGTSSSGTAGAAPLIGGGGGGGGFTNHNLLNRGGGVVIGPPSLLSSSGVHSNNIQGQQQLHPTLIATSTHFPQQQQHHTAHLLQPHQAQGSQAPPPHFLGQQAASGPTFYSTHHQATAAGGPHLQAPAQNQTQQVHFFQTYQATATGSSSAAILNLNLNSYQAASANNSNPAIVTGAPLIYQVQPPGATQLPGGPLLGQSQATSTPRYHHQVHNTPHHPIHQAQGGHLQHPHPAAAIELTLGGTIPVGAGGSHDTTSSNIVYHATNYSANNSSNHHHSHPLPHHHHQQQQQQQNSHTLRRSSRSKTGSCVSSVQGQQHHGSTSSSCISGGNSSGGGIANRTAATNNAASLPVVVGHQLLTTQSQQAAAANHLAGNPANAVAVNNHHTHPHPPHPHLHPQQIPPPHLTTGGAVVVAIAQQQQQPQTHLLHSAAAAAVATHQHVVLPPQRTTVVQPGFLYSYRATAVGANNSVSSSGLGTTASTSTSSAATNTSNNVVVPPATIPPNTYPATTHQNSHKINTASADALSYSLMAQQQSNIGTAPQPQPPTTSHASSSSAAGGQAGGGNTASLNVSNALGGTTSSATNNSATATAANAANTNATATANSGGGVNNTTTTTSSSNNANSNSHGDSESDDSEVGRLQALLEARGLPPHLFGALGPRMTHILHRTIGNSSTSKAQQLLQGLQSHDESQQLQAAIEMCQMLVMGNEDTLAGFPIKQVVPALITLLRMEHNFDIMNNACRALAYMLEALPRSSGTVVDAVPVFLEKLQVIQCMDVAEQSLTALEILSRRHNKAILQANGVSACLTYLDFFSINAQRAALAITANCCLNLHNEEFHFVSESLPLLARLLAQQDKKCVESVCSAFCRLVESFQHDPKRLQEIASKELLKNCQQLLVVTPALLNSGTFTAVVRMLSLMCGNCPDLAISLLKSDIASTLLYLLTGNADPLPKSASTHVDLISRSPSELYEITCLIGELMPRLPTDGIFVVDALLDRPTINTQDQVQWQWRDDRGTWHNYSAIDSRMIEAAHLNSEDEFSLSTLGRTYTVDFHSMQQINEDTGTTRPVQRKINPNYRPPPNIATTSSAGQDLSASAVASAISALSTTVAAAATGGSTTVVASAPPSSSQKRRASVDARIACLKEERGLAAEFIKNLFNVLYEVYSSSAGPNVRYKCLRALLRMVYYASSELLGEVLKYQLVSSHIAGMLGSNDLRIVVGALQMAEILMQKLPDIFGTHFRREGVIYQITQLTDPNHPICSNPSPKPLATNMSASGSQSAPASASSLQVNPFFMDNVVPLQGSTSASGTPNTSKPHHQHPYTMKTFSHAMNALTAAAAQQGTPAGGVGSSSGSSQKLPGSMAMNINTSGATAVQHTPGEVQYHYSSSAPAPHTHLATHQQQQSYFVYTTAQQQAQPPLPPPGTEYVAYNQLPPPPPPTMHYTQPPPPVAVTTQQQQYQTMASSSTAGHSVNQVASSSTPPSTSSSSALQHKMSDMLKRKVPPKRKSQSTSRSKSRQEDQSSNTAHASNAASTSSAVHELLTRATSLGGTSGSSSNAGRNTPSTSTKVRFSGGHHGSSTSGSQSSSSKTSSFLASLNPARWGRQGSHHSSSSANSGFTKDSSASSSSTSSHHSHSNAGSSAGHSMTGCSSSLAAQNISKSISQANLIAAGNREKARQWIREQAISFIKRYASQESKSNSSAEGGSASTNVLQRLSSVISKLSGSFPDILEALLELKTILLESDISPFEVNHSGLIKAMLNFMTSEEGLVDRDARLRVFMHVFAGLPLEPMVKVGLLPHIDPSAFSAFVAKLNACVTQLEQFPVKVHDFPAGPGGGRSNTSALKFFNTHQLKCNLQRHPDCNNLRQWKGGTVKIDPLAMVQAIERYLVVRGYGGIRGDSDEDSEEDMDDNVAAVVMSQSSFKHKLQFLIGEHPLPYNMTVYQAVKQFSPLVNDQSETDTDTETPLGNASIWVQQHTIYYRPVEEEPIAGSSSVNINSKSNVAGAGTSAASQNGAMASSSGTQGASGSSSSKKSSKSSSKLLRKKTELWHEGIAPSVISALKPFLTNTLPSDVVTSVQDASLDALCMLRVINALNRHWDHLYGCVVRQPVIQQSEFVHPKITAKANRQLQDPLVIMTGNLPQWLPQIGMACPFLFPFETRHLLFYATSFDRDRALQRLLDTTPDLNSAESSERVAPRLDRRKRAISRQEVLKQAEHLIQDFGHSKALLEIQYENEVGTGLGPTLEFYALVSAELQRSDLGLWNGSDSYKQNSANIVDVVKSTSATLHIEESQDTNTQTSDTATTQTTPSPTSASARSSSRNNRDSLGVATRSSLVATNNSINNQQQQQSPQAGDDALDMLIEQQVDVDQHQQQQQQQQQVGDLSMPLLDNPIAVTTVTTATTPTIQLSTTPPPVTYVNTVHGLFPLPLGKSSKLPHVSKVKSKFKFLGKFMAKAVMDSRMLDLPFSIPFYRWILNEEHSVGLADLSRVAPEVQQTLARLQDVVHQRDMILADTSLDAMEKTEKIESLDLDGCPIADLGLDFVLPGHANIELCRGGRDTPVTVHNLHQYISLVTYWFLVEGVQKQFEALKEGFDSVFPTHRLRMFYPEELENVFCGSVNGTYQRWDPKMLQESCRTDHGFNQDSQAIQFLYDILSTYTRDEQRAFLQFVTGSPRLPTGGFKALTPPLTIVRKTLDTNQNPNEYLPSVMTCVNYLKLPDYSSREVMRQKLKVAANEGSMSFHLS</sequence>
<dbReference type="Pfam" id="PF25579">
    <property type="entry name" value="TPR_TRIP12_N"/>
    <property type="match status" value="1"/>
</dbReference>
<dbReference type="EC" id="2.3.2.26" evidence="13"/>
<feature type="compositionally biased region" description="Low complexity" evidence="14">
    <location>
        <begin position="1516"/>
        <end position="1527"/>
    </location>
</feature>
<dbReference type="PANTHER" id="PTHR45670">
    <property type="entry name" value="E3 UBIQUITIN-PROTEIN LIGASE TRIP12"/>
    <property type="match status" value="1"/>
</dbReference>
<feature type="compositionally biased region" description="Low complexity" evidence="14">
    <location>
        <begin position="439"/>
        <end position="452"/>
    </location>
</feature>
<feature type="region of interest" description="Disordered" evidence="14">
    <location>
        <begin position="2373"/>
        <end position="2611"/>
    </location>
</feature>
<feature type="compositionally biased region" description="Low complexity" evidence="14">
    <location>
        <begin position="460"/>
        <end position="469"/>
    </location>
</feature>
<evidence type="ECO:0000256" key="7">
    <source>
        <dbReference type="ARBA" id="ARBA00022763"/>
    </source>
</evidence>
<evidence type="ECO:0000256" key="11">
    <source>
        <dbReference type="ARBA" id="ARBA00023242"/>
    </source>
</evidence>
<feature type="compositionally biased region" description="Low complexity" evidence="14">
    <location>
        <begin position="33"/>
        <end position="46"/>
    </location>
</feature>
<keyword evidence="7" id="KW-0227">DNA damage</keyword>
<dbReference type="Gene3D" id="3.30.720.50">
    <property type="match status" value="1"/>
</dbReference>
<feature type="compositionally biased region" description="Polar residues" evidence="14">
    <location>
        <begin position="607"/>
        <end position="623"/>
    </location>
</feature>
<dbReference type="FunFam" id="3.30.2410.10:FF:000005">
    <property type="entry name" value="E3 ubiquitin-protein ligase TRIP12 isoform X1"/>
    <property type="match status" value="1"/>
</dbReference>
<feature type="compositionally biased region" description="Low complexity" evidence="14">
    <location>
        <begin position="328"/>
        <end position="364"/>
    </location>
</feature>
<dbReference type="InterPro" id="IPR037197">
    <property type="entry name" value="WWE_dom_sf"/>
</dbReference>
<feature type="region of interest" description="Disordered" evidence="14">
    <location>
        <begin position="562"/>
        <end position="624"/>
    </location>
</feature>
<feature type="compositionally biased region" description="Low complexity" evidence="14">
    <location>
        <begin position="2539"/>
        <end position="2554"/>
    </location>
</feature>
<dbReference type="PANTHER" id="PTHR45670:SF13">
    <property type="entry name" value="E3 UBIQUITIN-PROTEIN LIGASE TRIP12"/>
    <property type="match status" value="1"/>
</dbReference>
<feature type="compositionally biased region" description="Pro residues" evidence="14">
    <location>
        <begin position="2395"/>
        <end position="2412"/>
    </location>
</feature>
<feature type="compositionally biased region" description="Polar residues" evidence="14">
    <location>
        <begin position="201"/>
        <end position="214"/>
    </location>
</feature>
<dbReference type="FunFam" id="1.25.10.10:FF:000018">
    <property type="entry name" value="E3 ubiquitin-protein ligase TRIP12 isoform X3"/>
    <property type="match status" value="1"/>
</dbReference>
<feature type="domain" description="HECT" evidence="15">
    <location>
        <begin position="3405"/>
        <end position="3703"/>
    </location>
</feature>
<feature type="compositionally biased region" description="Low complexity" evidence="14">
    <location>
        <begin position="2584"/>
        <end position="2607"/>
    </location>
</feature>
<dbReference type="Gene3D" id="3.90.1750.10">
    <property type="entry name" value="Hect, E3 ligase catalytic domains"/>
    <property type="match status" value="1"/>
</dbReference>
<dbReference type="EnsemblMetazoa" id="SCAU015089-RD">
    <property type="protein sequence ID" value="SCAU015089-PD"/>
    <property type="gene ID" value="SCAU015089"/>
</dbReference>
<dbReference type="SMART" id="SM00119">
    <property type="entry name" value="HECTc"/>
    <property type="match status" value="1"/>
</dbReference>
<feature type="compositionally biased region" description="Low complexity" evidence="14">
    <location>
        <begin position="905"/>
        <end position="914"/>
    </location>
</feature>
<dbReference type="OrthoDB" id="271273at2759"/>
<feature type="compositionally biased region" description="Low complexity" evidence="14">
    <location>
        <begin position="85"/>
        <end position="103"/>
    </location>
</feature>
<evidence type="ECO:0000256" key="13">
    <source>
        <dbReference type="RuleBase" id="RU369009"/>
    </source>
</evidence>
<feature type="region of interest" description="Disordered" evidence="14">
    <location>
        <begin position="656"/>
        <end position="682"/>
    </location>
</feature>
<feature type="compositionally biased region" description="Low complexity" evidence="14">
    <location>
        <begin position="2484"/>
        <end position="2524"/>
    </location>
</feature>
<feature type="compositionally biased region" description="Low complexity" evidence="14">
    <location>
        <begin position="671"/>
        <end position="682"/>
    </location>
</feature>
<dbReference type="FunFam" id="3.30.2160.10:FF:000013">
    <property type="entry name" value="E3 ubiquitin-protein ligase TRIP12 isoform X1"/>
    <property type="match status" value="1"/>
</dbReference>
<dbReference type="EnsemblMetazoa" id="SCAU015089-RE">
    <property type="protein sequence ID" value="SCAU015089-PE"/>
    <property type="gene ID" value="SCAU015089"/>
</dbReference>
<feature type="domain" description="WWE" evidence="16">
    <location>
        <begin position="1959"/>
        <end position="2035"/>
    </location>
</feature>
<feature type="compositionally biased region" description="Polar residues" evidence="14">
    <location>
        <begin position="2424"/>
        <end position="2438"/>
    </location>
</feature>
<reference evidence="17" key="2">
    <citation type="submission" date="2020-05" db="UniProtKB">
        <authorList>
            <consortium name="EnsemblMetazoa"/>
        </authorList>
    </citation>
    <scope>IDENTIFICATION</scope>
    <source>
        <strain evidence="17">USDA</strain>
    </source>
</reference>
<feature type="compositionally biased region" description="Low complexity" evidence="14">
    <location>
        <begin position="500"/>
        <end position="520"/>
    </location>
</feature>
<dbReference type="InterPro" id="IPR045322">
    <property type="entry name" value="HECTD1/TRIP12-like"/>
</dbReference>
<evidence type="ECO:0000256" key="5">
    <source>
        <dbReference type="ARBA" id="ARBA00022553"/>
    </source>
</evidence>
<evidence type="ECO:0000256" key="12">
    <source>
        <dbReference type="PROSITE-ProRule" id="PRU00104"/>
    </source>
</evidence>
<comment type="pathway">
    <text evidence="3 13">Protein modification; protein ubiquitination.</text>
</comment>
<feature type="region of interest" description="Disordered" evidence="14">
    <location>
        <begin position="1436"/>
        <end position="1482"/>
    </location>
</feature>
<feature type="region of interest" description="Disordered" evidence="14">
    <location>
        <begin position="3249"/>
        <end position="3286"/>
    </location>
</feature>
<dbReference type="InterPro" id="IPR004170">
    <property type="entry name" value="WWE_dom"/>
</dbReference>
<feature type="region of interest" description="Disordered" evidence="14">
    <location>
        <begin position="2028"/>
        <end position="2053"/>
    </location>
</feature>
<dbReference type="GO" id="GO:0000209">
    <property type="term" value="P:protein polyubiquitination"/>
    <property type="evidence" value="ECO:0007669"/>
    <property type="project" value="TreeGrafter"/>
</dbReference>
<proteinExistence type="inferred from homology"/>
<evidence type="ECO:0000256" key="2">
    <source>
        <dbReference type="ARBA" id="ARBA00004642"/>
    </source>
</evidence>
<dbReference type="KEGG" id="scac:106089842"/>
<dbReference type="SMART" id="SM00678">
    <property type="entry name" value="WWE"/>
    <property type="match status" value="1"/>
</dbReference>
<gene>
    <name evidence="17" type="primary">106089842</name>
</gene>
<dbReference type="GO" id="GO:0043161">
    <property type="term" value="P:proteasome-mediated ubiquitin-dependent protein catabolic process"/>
    <property type="evidence" value="ECO:0007669"/>
    <property type="project" value="TreeGrafter"/>
</dbReference>
<keyword evidence="5" id="KW-0597">Phosphoprotein</keyword>
<comment type="catalytic activity">
    <reaction evidence="1 13">
        <text>S-ubiquitinyl-[E2 ubiquitin-conjugating enzyme]-L-cysteine + [acceptor protein]-L-lysine = [E2 ubiquitin-conjugating enzyme]-L-cysteine + N(6)-ubiquitinyl-[acceptor protein]-L-lysine.</text>
        <dbReference type="EC" id="2.3.2.26"/>
    </reaction>
</comment>
<dbReference type="GO" id="GO:0061630">
    <property type="term" value="F:ubiquitin protein ligase activity"/>
    <property type="evidence" value="ECO:0007669"/>
    <property type="project" value="UniProtKB-UniRule"/>
</dbReference>
<evidence type="ECO:0000256" key="14">
    <source>
        <dbReference type="SAM" id="MobiDB-lite"/>
    </source>
</evidence>
<dbReference type="Pfam" id="PF00632">
    <property type="entry name" value="HECT"/>
    <property type="match status" value="1"/>
</dbReference>
<dbReference type="STRING" id="35570.A0A1I8Q9H0"/>
<feature type="compositionally biased region" description="Low complexity" evidence="14">
    <location>
        <begin position="1278"/>
        <end position="1298"/>
    </location>
</feature>
<feature type="compositionally biased region" description="Low complexity" evidence="14">
    <location>
        <begin position="1438"/>
        <end position="1467"/>
    </location>
</feature>
<feature type="compositionally biased region" description="Low complexity" evidence="14">
    <location>
        <begin position="2975"/>
        <end position="3000"/>
    </location>
</feature>